<dbReference type="InterPro" id="IPR036086">
    <property type="entry name" value="ParB/Sulfiredoxin_sf"/>
</dbReference>
<evidence type="ECO:0000313" key="2">
    <source>
        <dbReference type="Proteomes" id="UP000284219"/>
    </source>
</evidence>
<dbReference type="RefSeq" id="WP_120188142.1">
    <property type="nucleotide sequence ID" value="NZ_MCHY01000003.1"/>
</dbReference>
<dbReference type="SUPFAM" id="SSF110849">
    <property type="entry name" value="ParB/Sulfiredoxin"/>
    <property type="match status" value="1"/>
</dbReference>
<dbReference type="OrthoDB" id="2887617at2"/>
<proteinExistence type="predicted"/>
<sequence>MAHKMTLTGKSISSLRSIGNIFPFDMEESGSPSAPKGLPKSSPITYTVFVNQKQLTKAGIDEQNLQENRLFIQGEPTLDIPVDECWGEIGVVCYQIEIVADRKKKSAEKEPSSQKEIEEAEEQVAAATEEKTQRQPKGTQDLIPLDAITIPEEFLQTVPNRQKTHQAIEFVKKHGHLDKPITINAKNGVLTDGYRRYVVAQTLKLDVVPVTYS</sequence>
<protein>
    <submittedName>
        <fullName evidence="1">Plasmid stabilization protein</fullName>
    </submittedName>
</protein>
<gene>
    <name evidence="1" type="ORF">BEP19_16765</name>
</gene>
<dbReference type="Proteomes" id="UP000284219">
    <property type="component" value="Unassembled WGS sequence"/>
</dbReference>
<comment type="caution">
    <text evidence="1">The sequence shown here is derived from an EMBL/GenBank/DDBJ whole genome shotgun (WGS) entry which is preliminary data.</text>
</comment>
<evidence type="ECO:0000313" key="1">
    <source>
        <dbReference type="EMBL" id="RKD26490.1"/>
    </source>
</evidence>
<accession>A0A419SQ19</accession>
<dbReference type="Gene3D" id="3.90.1530.10">
    <property type="entry name" value="Conserved hypothetical protein from pyrococcus furiosus pfu- 392566-001, ParB domain"/>
    <property type="match status" value="1"/>
</dbReference>
<name>A0A419SQ19_9BACL</name>
<dbReference type="EMBL" id="MCHY01000003">
    <property type="protein sequence ID" value="RKD26490.1"/>
    <property type="molecule type" value="Genomic_DNA"/>
</dbReference>
<keyword evidence="2" id="KW-1185">Reference proteome</keyword>
<dbReference type="AlphaFoldDB" id="A0A419SQ19"/>
<organism evidence="1 2">
    <name type="scientific">Ammoniphilus oxalaticus</name>
    <dbReference type="NCBI Taxonomy" id="66863"/>
    <lineage>
        <taxon>Bacteria</taxon>
        <taxon>Bacillati</taxon>
        <taxon>Bacillota</taxon>
        <taxon>Bacilli</taxon>
        <taxon>Bacillales</taxon>
        <taxon>Paenibacillaceae</taxon>
        <taxon>Aneurinibacillus group</taxon>
        <taxon>Ammoniphilus</taxon>
    </lineage>
</organism>
<reference evidence="1 2" key="1">
    <citation type="submission" date="2016-08" db="EMBL/GenBank/DDBJ databases">
        <title>Novel Firmicute Genomes.</title>
        <authorList>
            <person name="Poppleton D.I."/>
            <person name="Gribaldo S."/>
        </authorList>
    </citation>
    <scope>NUCLEOTIDE SEQUENCE [LARGE SCALE GENOMIC DNA]</scope>
    <source>
        <strain evidence="1 2">RAOx-1</strain>
    </source>
</reference>